<keyword evidence="4" id="KW-0808">Transferase</keyword>
<dbReference type="AlphaFoldDB" id="H0UMW0"/>
<dbReference type="HOGENOM" id="CLU_076014_2_0_0"/>
<evidence type="ECO:0000256" key="6">
    <source>
        <dbReference type="PIRNR" id="PIRNR036427"/>
    </source>
</evidence>
<dbReference type="PANTHER" id="PTHR43467">
    <property type="entry name" value="COBALT-PRECORRIN-2 C(20)-METHYLTRANSFERASE"/>
    <property type="match status" value="1"/>
</dbReference>
<comment type="similarity">
    <text evidence="6">Belongs to the precorrin methyltransferase family.</text>
</comment>
<evidence type="ECO:0000256" key="3">
    <source>
        <dbReference type="ARBA" id="ARBA00022603"/>
    </source>
</evidence>
<comment type="pathway">
    <text evidence="1">Cofactor biosynthesis; adenosylcobalamin biosynthesis.</text>
</comment>
<evidence type="ECO:0000256" key="2">
    <source>
        <dbReference type="ARBA" id="ARBA00022573"/>
    </source>
</evidence>
<feature type="domain" description="Tetrapyrrole methylase" evidence="7">
    <location>
        <begin position="3"/>
        <end position="211"/>
    </location>
</feature>
<evidence type="ECO:0000256" key="4">
    <source>
        <dbReference type="ARBA" id="ARBA00022679"/>
    </source>
</evidence>
<dbReference type="SUPFAM" id="SSF53790">
    <property type="entry name" value="Tetrapyrrole methylase"/>
    <property type="match status" value="1"/>
</dbReference>
<gene>
    <name evidence="8" type="ORF">TheveDRAFT_0066</name>
</gene>
<reference evidence="8 9" key="1">
    <citation type="submission" date="2011-10" db="EMBL/GenBank/DDBJ databases">
        <title>The Noncontiguous Finished genome of Thermanaerovibrio velox DSM 12556.</title>
        <authorList>
            <consortium name="US DOE Joint Genome Institute (JGI-PGF)"/>
            <person name="Lucas S."/>
            <person name="Copeland A."/>
            <person name="Lapidus A."/>
            <person name="Glavina del Rio T."/>
            <person name="Dalin E."/>
            <person name="Tice H."/>
            <person name="Bruce D."/>
            <person name="Goodwin L."/>
            <person name="Pitluck S."/>
            <person name="Peters L."/>
            <person name="Mikhailova N."/>
            <person name="Teshima H."/>
            <person name="Kyrpides N."/>
            <person name="Mavromatis K."/>
            <person name="Ivanova N."/>
            <person name="Markowitz V."/>
            <person name="Cheng J.-F."/>
            <person name="Hugenholtz P."/>
            <person name="Woyke T."/>
            <person name="Wu D."/>
            <person name="Spring S."/>
            <person name="Brambilla E.-M."/>
            <person name="Klenk H.-P."/>
            <person name="Eisen J.A."/>
        </authorList>
    </citation>
    <scope>NUCLEOTIDE SEQUENCE [LARGE SCALE GENOMIC DNA]</scope>
    <source>
        <strain evidence="8 9">DSM 12556</strain>
    </source>
</reference>
<dbReference type="Gene3D" id="3.40.1010.10">
    <property type="entry name" value="Cobalt-precorrin-4 Transmethylase, Domain 1"/>
    <property type="match status" value="1"/>
</dbReference>
<dbReference type="InterPro" id="IPR014777">
    <property type="entry name" value="4pyrrole_Mease_sub1"/>
</dbReference>
<proteinExistence type="inferred from homology"/>
<organism evidence="8 9">
    <name type="scientific">Thermanaerovibrio velox DSM 12556</name>
    <dbReference type="NCBI Taxonomy" id="926567"/>
    <lineage>
        <taxon>Bacteria</taxon>
        <taxon>Thermotogati</taxon>
        <taxon>Synergistota</taxon>
        <taxon>Synergistia</taxon>
        <taxon>Synergistales</taxon>
        <taxon>Synergistaceae</taxon>
        <taxon>Thermanaerovibrio</taxon>
    </lineage>
</organism>
<dbReference type="InterPro" id="IPR000878">
    <property type="entry name" value="4pyrrol_Mease"/>
</dbReference>
<dbReference type="Gene3D" id="3.30.950.10">
    <property type="entry name" value="Methyltransferase, Cobalt-precorrin-4 Transmethylase, Domain 2"/>
    <property type="match status" value="1"/>
</dbReference>
<dbReference type="GO" id="GO:0009236">
    <property type="term" value="P:cobalamin biosynthetic process"/>
    <property type="evidence" value="ECO:0007669"/>
    <property type="project" value="UniProtKB-UniRule"/>
</dbReference>
<dbReference type="CDD" id="cd11645">
    <property type="entry name" value="Precorrin_2_C20_MT"/>
    <property type="match status" value="1"/>
</dbReference>
<dbReference type="InterPro" id="IPR035996">
    <property type="entry name" value="4pyrrol_Methylase_sf"/>
</dbReference>
<dbReference type="STRING" id="926567.TheveDRAFT_0066"/>
<accession>H0UMW0</accession>
<dbReference type="PIRSF" id="PIRSF036427">
    <property type="entry name" value="Precrrn-2_mtase"/>
    <property type="match status" value="1"/>
</dbReference>
<dbReference type="InterPro" id="IPR012382">
    <property type="entry name" value="CobI/CbiL"/>
</dbReference>
<dbReference type="Proteomes" id="UP000005730">
    <property type="component" value="Chromosome"/>
</dbReference>
<dbReference type="GO" id="GO:0032259">
    <property type="term" value="P:methylation"/>
    <property type="evidence" value="ECO:0007669"/>
    <property type="project" value="UniProtKB-KW"/>
</dbReference>
<keyword evidence="3 8" id="KW-0489">Methyltransferase</keyword>
<evidence type="ECO:0000313" key="8">
    <source>
        <dbReference type="EMBL" id="EHM09255.1"/>
    </source>
</evidence>
<dbReference type="PANTHER" id="PTHR43467:SF2">
    <property type="entry name" value="COBALT-PRECORRIN-2 C(20)-METHYLTRANSFERASE"/>
    <property type="match status" value="1"/>
</dbReference>
<keyword evidence="9" id="KW-1185">Reference proteome</keyword>
<evidence type="ECO:0000313" key="9">
    <source>
        <dbReference type="Proteomes" id="UP000005730"/>
    </source>
</evidence>
<dbReference type="Pfam" id="PF00590">
    <property type="entry name" value="TP_methylase"/>
    <property type="match status" value="1"/>
</dbReference>
<dbReference type="InterPro" id="IPR014776">
    <property type="entry name" value="4pyrrole_Mease_sub2"/>
</dbReference>
<dbReference type="GO" id="GO:0030788">
    <property type="term" value="F:precorrin-2 C20-methyltransferase activity"/>
    <property type="evidence" value="ECO:0007669"/>
    <property type="project" value="InterPro"/>
</dbReference>
<protein>
    <submittedName>
        <fullName evidence="8">Precorrin-2 methylase</fullName>
    </submittedName>
</protein>
<dbReference type="OrthoDB" id="9804789at2"/>
<sequence>MILYGVGMGPGDKELVTLKALNVLSKAQAVFEPVSAKGRVSVAGQMARDLIKGLKTIPILFPMTGSDEELRAGVRESLTSSKDLWEGAKIAAMPVIGDSALYATVHVLHQELSSITETELRLIPGISAHSAAAARLNRFIAMRDQVFSVVPGSKDIEGIIKALKACQCAALYKPSALGENLPLVISASGPWDRIVRLHRVGLEGEFAVEGDAAAEPTDDYLAVMLLWR</sequence>
<evidence type="ECO:0000256" key="5">
    <source>
        <dbReference type="ARBA" id="ARBA00022691"/>
    </source>
</evidence>
<keyword evidence="5" id="KW-0949">S-adenosyl-L-methionine</keyword>
<dbReference type="RefSeq" id="WP_006582747.1">
    <property type="nucleotide sequence ID" value="NZ_CM001377.1"/>
</dbReference>
<keyword evidence="2" id="KW-0169">Cobalamin biosynthesis</keyword>
<dbReference type="EMBL" id="CM001377">
    <property type="protein sequence ID" value="EHM09255.1"/>
    <property type="molecule type" value="Genomic_DNA"/>
</dbReference>
<dbReference type="eggNOG" id="COG2243">
    <property type="taxonomic scope" value="Bacteria"/>
</dbReference>
<evidence type="ECO:0000259" key="7">
    <source>
        <dbReference type="Pfam" id="PF00590"/>
    </source>
</evidence>
<name>H0UMW0_9BACT</name>
<evidence type="ECO:0000256" key="1">
    <source>
        <dbReference type="ARBA" id="ARBA00004953"/>
    </source>
</evidence>